<dbReference type="REBASE" id="226061">
    <property type="entry name" value="Tma2154ORF1785P"/>
</dbReference>
<evidence type="ECO:0000256" key="2">
    <source>
        <dbReference type="ARBA" id="ARBA00022603"/>
    </source>
</evidence>
<dbReference type="EMBL" id="LT634361">
    <property type="protein sequence ID" value="SFZ82856.1"/>
    <property type="molecule type" value="Genomic_DNA"/>
</dbReference>
<dbReference type="GO" id="GO:0032259">
    <property type="term" value="P:methylation"/>
    <property type="evidence" value="ECO:0007669"/>
    <property type="project" value="UniProtKB-KW"/>
</dbReference>
<dbReference type="KEGG" id="tmar:MARIT_1785"/>
<evidence type="ECO:0000313" key="8">
    <source>
        <dbReference type="Proteomes" id="UP000231564"/>
    </source>
</evidence>
<evidence type="ECO:0000259" key="6">
    <source>
        <dbReference type="Pfam" id="PF07669"/>
    </source>
</evidence>
<proteinExistence type="predicted"/>
<dbReference type="OrthoDB" id="32195at2"/>
<dbReference type="GeneID" id="47723291"/>
<keyword evidence="2" id="KW-0489">Methyltransferase</keyword>
<dbReference type="EC" id="2.1.1.72" evidence="1"/>
<dbReference type="Proteomes" id="UP000231564">
    <property type="component" value="Chromosome MARIT"/>
</dbReference>
<accession>A0A2H1EB67</accession>
<keyword evidence="3" id="KW-0808">Transferase</keyword>
<dbReference type="GO" id="GO:0009007">
    <property type="term" value="F:site-specific DNA-methyltransferase (adenine-specific) activity"/>
    <property type="evidence" value="ECO:0007669"/>
    <property type="project" value="UniProtKB-EC"/>
</dbReference>
<dbReference type="GO" id="GO:0006304">
    <property type="term" value="P:DNA modification"/>
    <property type="evidence" value="ECO:0007669"/>
    <property type="project" value="InterPro"/>
</dbReference>
<organism evidence="7 8">
    <name type="scientific">Tenacibaculum maritimum NCIMB 2154</name>
    <dbReference type="NCBI Taxonomy" id="1349785"/>
    <lineage>
        <taxon>Bacteria</taxon>
        <taxon>Pseudomonadati</taxon>
        <taxon>Bacteroidota</taxon>
        <taxon>Flavobacteriia</taxon>
        <taxon>Flavobacteriales</taxon>
        <taxon>Flavobacteriaceae</taxon>
        <taxon>Tenacibaculum</taxon>
    </lineage>
</organism>
<dbReference type="PANTHER" id="PTHR33841:SF1">
    <property type="entry name" value="DNA METHYLTRANSFERASE A"/>
    <property type="match status" value="1"/>
</dbReference>
<evidence type="ECO:0000313" key="7">
    <source>
        <dbReference type="EMBL" id="SFZ82856.1"/>
    </source>
</evidence>
<evidence type="ECO:0000256" key="4">
    <source>
        <dbReference type="ARBA" id="ARBA00022691"/>
    </source>
</evidence>
<dbReference type="Gene3D" id="3.40.50.150">
    <property type="entry name" value="Vaccinia Virus protein VP39"/>
    <property type="match status" value="1"/>
</dbReference>
<evidence type="ECO:0000256" key="1">
    <source>
        <dbReference type="ARBA" id="ARBA00011900"/>
    </source>
</evidence>
<gene>
    <name evidence="7" type="ORF">MARIT_1785</name>
</gene>
<dbReference type="GO" id="GO:0016787">
    <property type="term" value="F:hydrolase activity"/>
    <property type="evidence" value="ECO:0007669"/>
    <property type="project" value="UniProtKB-KW"/>
</dbReference>
<dbReference type="InterPro" id="IPR029063">
    <property type="entry name" value="SAM-dependent_MTases_sf"/>
</dbReference>
<comment type="catalytic activity">
    <reaction evidence="5">
        <text>a 2'-deoxyadenosine in DNA + S-adenosyl-L-methionine = an N(6)-methyl-2'-deoxyadenosine in DNA + S-adenosyl-L-homocysteine + H(+)</text>
        <dbReference type="Rhea" id="RHEA:15197"/>
        <dbReference type="Rhea" id="RHEA-COMP:12418"/>
        <dbReference type="Rhea" id="RHEA-COMP:12419"/>
        <dbReference type="ChEBI" id="CHEBI:15378"/>
        <dbReference type="ChEBI" id="CHEBI:57856"/>
        <dbReference type="ChEBI" id="CHEBI:59789"/>
        <dbReference type="ChEBI" id="CHEBI:90615"/>
        <dbReference type="ChEBI" id="CHEBI:90616"/>
        <dbReference type="EC" id="2.1.1.72"/>
    </reaction>
</comment>
<dbReference type="GO" id="GO:0003676">
    <property type="term" value="F:nucleic acid binding"/>
    <property type="evidence" value="ECO:0007669"/>
    <property type="project" value="InterPro"/>
</dbReference>
<dbReference type="InterPro" id="IPR002052">
    <property type="entry name" value="DNA_methylase_N6_adenine_CS"/>
</dbReference>
<evidence type="ECO:0000256" key="3">
    <source>
        <dbReference type="ARBA" id="ARBA00022679"/>
    </source>
</evidence>
<protein>
    <recommendedName>
        <fullName evidence="1">site-specific DNA-methyltransferase (adenine-specific)</fullName>
        <ecNumber evidence="1">2.1.1.72</ecNumber>
    </recommendedName>
</protein>
<dbReference type="Pfam" id="PF07669">
    <property type="entry name" value="Eco57I"/>
    <property type="match status" value="1"/>
</dbReference>
<reference evidence="7 8" key="1">
    <citation type="submission" date="2016-11" db="EMBL/GenBank/DDBJ databases">
        <authorList>
            <person name="Jaros S."/>
            <person name="Januszkiewicz K."/>
            <person name="Wedrychowicz H."/>
        </authorList>
    </citation>
    <scope>NUCLEOTIDE SEQUENCE [LARGE SCALE GENOMIC DNA]</scope>
    <source>
        <strain evidence="7">NCIMB 2154T</strain>
    </source>
</reference>
<keyword evidence="8" id="KW-1185">Reference proteome</keyword>
<dbReference type="PANTHER" id="PTHR33841">
    <property type="entry name" value="DNA METHYLTRANSFERASE YEEA-RELATED"/>
    <property type="match status" value="1"/>
</dbReference>
<dbReference type="AlphaFoldDB" id="A0A2H1EB67"/>
<sequence>MSIEQRREALTNLVNRYNQFKEEGRLDLTSEETIRTWLNEMLGIFGWDVQDTSQILQEKTLTQAERDRLREIGSTSIRPDYTFKLGKEKLTFLDAKDITVDLNTDTSASFQIKSYGWSILAPCAFISNFEQFAIYDCGYIPNREQAAEFGRIFLTVDEYIDNFELLDNHLFKPNIYGGRLAELYSGNEVEGIKKVSPDFAFANFLSGFRLTLAANILENNNEAIANDTSLLSYVVQVIINRILFIRVCEARRLEENGLLLQFKQEGFWERFKESSYLDFYQHYDGPLFDRIDSIHNLTINNEIFDELLSYLYYPSPYRFDVIPTKLLGDIYEIFLSKKLILTEEGVSDILKTEYIKSKGAVSTPQFLVDDILKRTLIKQNLIDSGVEGVLGISALDIACGSGVFLIGLYDYLEDIVLEIQSIAPNEAYSHLFSHTETELILNLRGKQAIIKNCIYGVDIDPEAVEVAKMSLALKAIDNEEYPEASEQIGLFGEQILNGIGLNVRCGNSLVDSSVLTQYPEILANDEELFKTRPFDWQTDDYFRDVFDNNGGFDFIVGNPPYVEVKHFNTELPFMHSFIKDTYTTGNNGKIDLAVPFVERGLSVLNDNGRLGFIVQKRFFKTDYGSKIRELISSGNHLSTIVDFTTQSIFKGKMTYVATLVLSKSPNEQFYYHKTEDSIETLPAYLRELSIAEIDETPFYNLPSESITANPWSFDDPSLLRIKLDLAELGTFGDVVNVKVGLQALKNEAYHINAIDISEGIITGRSNWQDEITIEEGACRPLMCNIQFYPFRPDTTDTYVIFPYDIIDGEKREIPYPEFCERFPLAGAYLDGQRARLEGPTANGGVQTMPIRNPQRYTVDYWHIYTRANNIEHVYPKVLVPMTTMDTFATVTLSEQIYCDNANMFFIQIDEVSEDRLFAVSGIINSIVFSVLGRSIANPQSNGYFKFNKQFLEPIPFPVENFNNSPELVNQLATVSRDIKNRQDQYRRNPNNRNTLIPVLRQLWNQLDNLVYSLYGLTEEQIAFFNERGRNVNRVTFLNNWM</sequence>
<feature type="domain" description="Type II methyltransferase M.TaqI-like" evidence="6">
    <location>
        <begin position="452"/>
        <end position="649"/>
    </location>
</feature>
<dbReference type="PRINTS" id="PR00507">
    <property type="entry name" value="N12N6MTFRASE"/>
</dbReference>
<evidence type="ECO:0000256" key="5">
    <source>
        <dbReference type="ARBA" id="ARBA00047942"/>
    </source>
</evidence>
<name>A0A2H1EB67_9FLAO</name>
<dbReference type="PROSITE" id="PS00092">
    <property type="entry name" value="N6_MTASE"/>
    <property type="match status" value="1"/>
</dbReference>
<dbReference type="SUPFAM" id="SSF53335">
    <property type="entry name" value="S-adenosyl-L-methionine-dependent methyltransferases"/>
    <property type="match status" value="1"/>
</dbReference>
<dbReference type="InterPro" id="IPR050953">
    <property type="entry name" value="N4_N6_ade-DNA_methylase"/>
</dbReference>
<keyword evidence="4" id="KW-0949">S-adenosyl-L-methionine</keyword>
<dbReference type="RefSeq" id="WP_100211293.1">
    <property type="nucleotide sequence ID" value="NZ_CP138495.1"/>
</dbReference>
<dbReference type="InterPro" id="IPR011639">
    <property type="entry name" value="MethylTrfase_TaqI-like_dom"/>
</dbReference>
<keyword evidence="7" id="KW-0378">Hydrolase</keyword>